<dbReference type="EnsemblMetazoa" id="SCAU007152-RA">
    <property type="protein sequence ID" value="SCAU007152-PA"/>
    <property type="gene ID" value="SCAU007152"/>
</dbReference>
<dbReference type="KEGG" id="scac:106085474"/>
<dbReference type="Pfam" id="PF05577">
    <property type="entry name" value="Peptidase_S28"/>
    <property type="match status" value="1"/>
</dbReference>
<keyword evidence="3 6" id="KW-0732">Signal</keyword>
<dbReference type="SUPFAM" id="SSF53474">
    <property type="entry name" value="alpha/beta-Hydrolases"/>
    <property type="match status" value="1"/>
</dbReference>
<evidence type="ECO:0000256" key="5">
    <source>
        <dbReference type="ARBA" id="ARBA00023180"/>
    </source>
</evidence>
<dbReference type="PANTHER" id="PTHR11010">
    <property type="entry name" value="PROTEASE S28 PRO-X CARBOXYPEPTIDASE-RELATED"/>
    <property type="match status" value="1"/>
</dbReference>
<comment type="similarity">
    <text evidence="1">Belongs to the peptidase S28 family.</text>
</comment>
<dbReference type="GO" id="GO:0070008">
    <property type="term" value="F:serine-type exopeptidase activity"/>
    <property type="evidence" value="ECO:0007669"/>
    <property type="project" value="InterPro"/>
</dbReference>
<dbReference type="AlphaFoldDB" id="A0A1I8PDY6"/>
<sequence length="476" mass="53966">MGKVIITLLAVIAIAVVAKALEEEKATAFVTIFNKLHKEPGPEIKARANVETLHIEQKLDHFDENETRTWQMRYMANDEFYEQGGPLFIYVGGEWQISPGRISGGHFYDMAREHKGYLFYTEHRFYGQSHPVSAMTNENMKYLHVRQALADLAHFIRTMKATIPGMSNSKVILAGGSYSATMVTWFKKLYPDLATGCWASSAPLFAKSNFFEYKEIMGESITLLGGKTCHDRIKRGTAELESMFANKRGAEVKAMLRLCNSFNENSDLDMWTLFYEISEIFAGLVQTHDDGDIQNACRKIMEGPTDLIGLTNYIVDNFGDGPCTDMSYKSYVGLIMDSSFSNNIMRQWIFQTCNEYGWYQTSASANQPFGTKFPLVFFTTMCADAYGSEYTNEFINQQIDHSNEFFGGLTPVENVYMSHGQVDPWRGMGIQDENLATIIPFHAHCKDFGSIDDNDIPELRASKENIAELVRQWLSE</sequence>
<evidence type="ECO:0000256" key="4">
    <source>
        <dbReference type="ARBA" id="ARBA00022801"/>
    </source>
</evidence>
<dbReference type="InterPro" id="IPR029058">
    <property type="entry name" value="AB_hydrolase_fold"/>
</dbReference>
<reference evidence="7" key="1">
    <citation type="submission" date="2020-05" db="UniProtKB">
        <authorList>
            <consortium name="EnsemblMetazoa"/>
        </authorList>
    </citation>
    <scope>IDENTIFICATION</scope>
    <source>
        <strain evidence="7">USDA</strain>
    </source>
</reference>
<feature type="chain" id="PRO_5009326601" description="Serine protease K12H4.7" evidence="6">
    <location>
        <begin position="21"/>
        <end position="476"/>
    </location>
</feature>
<keyword evidence="4" id="KW-0378">Hydrolase</keyword>
<evidence type="ECO:0000256" key="3">
    <source>
        <dbReference type="ARBA" id="ARBA00022729"/>
    </source>
</evidence>
<dbReference type="PANTHER" id="PTHR11010:SF5">
    <property type="entry name" value="RE36938P-RELATED"/>
    <property type="match status" value="1"/>
</dbReference>
<dbReference type="GO" id="GO:0008239">
    <property type="term" value="F:dipeptidyl-peptidase activity"/>
    <property type="evidence" value="ECO:0007669"/>
    <property type="project" value="TreeGrafter"/>
</dbReference>
<dbReference type="InterPro" id="IPR008758">
    <property type="entry name" value="Peptidase_S28"/>
</dbReference>
<keyword evidence="5" id="KW-0325">Glycoprotein</keyword>
<keyword evidence="2" id="KW-0645">Protease</keyword>
<evidence type="ECO:0000256" key="1">
    <source>
        <dbReference type="ARBA" id="ARBA00011079"/>
    </source>
</evidence>
<evidence type="ECO:0000256" key="6">
    <source>
        <dbReference type="SAM" id="SignalP"/>
    </source>
</evidence>
<gene>
    <name evidence="7" type="primary">106085474</name>
</gene>
<evidence type="ECO:0008006" key="9">
    <source>
        <dbReference type="Google" id="ProtNLM"/>
    </source>
</evidence>
<evidence type="ECO:0000313" key="7">
    <source>
        <dbReference type="EnsemblMetazoa" id="SCAU007152-PA"/>
    </source>
</evidence>
<proteinExistence type="inferred from homology"/>
<protein>
    <recommendedName>
        <fullName evidence="9">Serine protease K12H4.7</fullName>
    </recommendedName>
</protein>
<dbReference type="Gene3D" id="3.40.50.1820">
    <property type="entry name" value="alpha/beta hydrolase"/>
    <property type="match status" value="1"/>
</dbReference>
<name>A0A1I8PDY6_STOCA</name>
<evidence type="ECO:0000313" key="8">
    <source>
        <dbReference type="Proteomes" id="UP000095300"/>
    </source>
</evidence>
<dbReference type="VEuPathDB" id="VectorBase:SCAU007152"/>
<organism evidence="7 8">
    <name type="scientific">Stomoxys calcitrans</name>
    <name type="common">Stable fly</name>
    <name type="synonym">Conops calcitrans</name>
    <dbReference type="NCBI Taxonomy" id="35570"/>
    <lineage>
        <taxon>Eukaryota</taxon>
        <taxon>Metazoa</taxon>
        <taxon>Ecdysozoa</taxon>
        <taxon>Arthropoda</taxon>
        <taxon>Hexapoda</taxon>
        <taxon>Insecta</taxon>
        <taxon>Pterygota</taxon>
        <taxon>Neoptera</taxon>
        <taxon>Endopterygota</taxon>
        <taxon>Diptera</taxon>
        <taxon>Brachycera</taxon>
        <taxon>Muscomorpha</taxon>
        <taxon>Muscoidea</taxon>
        <taxon>Muscidae</taxon>
        <taxon>Stomoxys</taxon>
    </lineage>
</organism>
<accession>A0A1I8PDY6</accession>
<dbReference type="GO" id="GO:0006508">
    <property type="term" value="P:proteolysis"/>
    <property type="evidence" value="ECO:0007669"/>
    <property type="project" value="UniProtKB-KW"/>
</dbReference>
<keyword evidence="8" id="KW-1185">Reference proteome</keyword>
<dbReference type="InterPro" id="IPR042269">
    <property type="entry name" value="Ser_carbopepase_S28_SKS"/>
</dbReference>
<feature type="signal peptide" evidence="6">
    <location>
        <begin position="1"/>
        <end position="20"/>
    </location>
</feature>
<dbReference type="Gene3D" id="1.20.120.980">
    <property type="entry name" value="Serine carboxypeptidase S28, SKS domain"/>
    <property type="match status" value="1"/>
</dbReference>
<dbReference type="Proteomes" id="UP000095300">
    <property type="component" value="Unassembled WGS sequence"/>
</dbReference>
<evidence type="ECO:0000256" key="2">
    <source>
        <dbReference type="ARBA" id="ARBA00022670"/>
    </source>
</evidence>
<dbReference type="OrthoDB" id="1735038at2759"/>